<proteinExistence type="predicted"/>
<dbReference type="AlphaFoldDB" id="A0A834K1M3"/>
<accession>A0A834K1M3</accession>
<gene>
    <name evidence="1" type="ORF">HZH68_009601</name>
</gene>
<name>A0A834K1M3_VESGE</name>
<reference evidence="1" key="1">
    <citation type="journal article" date="2020" name="G3 (Bethesda)">
        <title>High-Quality Assemblies for Three Invasive Social Wasps from the &lt;i&gt;Vespula&lt;/i&gt; Genus.</title>
        <authorList>
            <person name="Harrop T.W.R."/>
            <person name="Guhlin J."/>
            <person name="McLaughlin G.M."/>
            <person name="Permina E."/>
            <person name="Stockwell P."/>
            <person name="Gilligan J."/>
            <person name="Le Lec M.F."/>
            <person name="Gruber M.A.M."/>
            <person name="Quinn O."/>
            <person name="Lovegrove M."/>
            <person name="Duncan E.J."/>
            <person name="Remnant E.J."/>
            <person name="Van Eeckhoven J."/>
            <person name="Graham B."/>
            <person name="Knapp R.A."/>
            <person name="Langford K.W."/>
            <person name="Kronenberg Z."/>
            <person name="Press M.O."/>
            <person name="Eacker S.M."/>
            <person name="Wilson-Rankin E.E."/>
            <person name="Purcell J."/>
            <person name="Lester P.J."/>
            <person name="Dearden P.K."/>
        </authorList>
    </citation>
    <scope>NUCLEOTIDE SEQUENCE</scope>
    <source>
        <strain evidence="1">Linc-1</strain>
    </source>
</reference>
<dbReference type="EMBL" id="JACSDZ010000009">
    <property type="protein sequence ID" value="KAF7395551.1"/>
    <property type="molecule type" value="Genomic_DNA"/>
</dbReference>
<dbReference type="Proteomes" id="UP000617340">
    <property type="component" value="Unassembled WGS sequence"/>
</dbReference>
<protein>
    <recommendedName>
        <fullName evidence="3">Retrotransposon gag domain-containing protein</fullName>
    </recommendedName>
</protein>
<comment type="caution">
    <text evidence="1">The sequence shown here is derived from an EMBL/GenBank/DDBJ whole genome shotgun (WGS) entry which is preliminary data.</text>
</comment>
<sequence length="197" mass="23279">MIRYNTKNVYKELVTKIMPNSLAVCESFDFSKPELWLEWIQNFEQLIADFNLESDKERIELLFYTMGSIAKELMTELKPNFEKEMSYEEVKTEFTKYLTVKKHVIIERQKFNNRVKLPNETIDAFTTDLLKLVSKCEYGPLENYMLRERILLGIGYNETSALIDAMPNFTLKESISKEKEEKIQEDSISIESRLTKN</sequence>
<keyword evidence="2" id="KW-1185">Reference proteome</keyword>
<evidence type="ECO:0008006" key="3">
    <source>
        <dbReference type="Google" id="ProtNLM"/>
    </source>
</evidence>
<evidence type="ECO:0000313" key="1">
    <source>
        <dbReference type="EMBL" id="KAF7395551.1"/>
    </source>
</evidence>
<organism evidence="1 2">
    <name type="scientific">Vespula germanica</name>
    <name type="common">German yellow jacket</name>
    <name type="synonym">Paravespula germanica</name>
    <dbReference type="NCBI Taxonomy" id="30212"/>
    <lineage>
        <taxon>Eukaryota</taxon>
        <taxon>Metazoa</taxon>
        <taxon>Ecdysozoa</taxon>
        <taxon>Arthropoda</taxon>
        <taxon>Hexapoda</taxon>
        <taxon>Insecta</taxon>
        <taxon>Pterygota</taxon>
        <taxon>Neoptera</taxon>
        <taxon>Endopterygota</taxon>
        <taxon>Hymenoptera</taxon>
        <taxon>Apocrita</taxon>
        <taxon>Aculeata</taxon>
        <taxon>Vespoidea</taxon>
        <taxon>Vespidae</taxon>
        <taxon>Vespinae</taxon>
        <taxon>Vespula</taxon>
    </lineage>
</organism>
<dbReference type="PANTHER" id="PTHR33198">
    <property type="entry name" value="ANK_REP_REGION DOMAIN-CONTAINING PROTEIN-RELATED"/>
    <property type="match status" value="1"/>
</dbReference>
<evidence type="ECO:0000313" key="2">
    <source>
        <dbReference type="Proteomes" id="UP000617340"/>
    </source>
</evidence>